<accession>V6L4Y7</accession>
<dbReference type="AlphaFoldDB" id="V6L4Y7"/>
<name>V6L4Y7_STRRC</name>
<feature type="compositionally biased region" description="Basic and acidic residues" evidence="1">
    <location>
        <begin position="21"/>
        <end position="33"/>
    </location>
</feature>
<evidence type="ECO:0000313" key="3">
    <source>
        <dbReference type="Proteomes" id="UP000017984"/>
    </source>
</evidence>
<proteinExistence type="predicted"/>
<gene>
    <name evidence="2" type="ORF">M878_02590</name>
</gene>
<evidence type="ECO:0000313" key="2">
    <source>
        <dbReference type="EMBL" id="EST36284.1"/>
    </source>
</evidence>
<dbReference type="PATRIC" id="fig|1352936.5.peg.573"/>
<comment type="caution">
    <text evidence="2">The sequence shown here is derived from an EMBL/GenBank/DDBJ whole genome shotgun (WGS) entry which is preliminary data.</text>
</comment>
<protein>
    <submittedName>
        <fullName evidence="2">Uncharacterized protein</fullName>
    </submittedName>
</protein>
<sequence>MVADAQRRGDVAQHRAAVVEAARRPTEPKSTGE</sequence>
<dbReference type="Proteomes" id="UP000017984">
    <property type="component" value="Chromosome"/>
</dbReference>
<feature type="compositionally biased region" description="Basic and acidic residues" evidence="1">
    <location>
        <begin position="1"/>
        <end position="13"/>
    </location>
</feature>
<keyword evidence="3" id="KW-1185">Reference proteome</keyword>
<feature type="region of interest" description="Disordered" evidence="1">
    <location>
        <begin position="1"/>
        <end position="33"/>
    </location>
</feature>
<dbReference type="EMBL" id="AWQX01000017">
    <property type="protein sequence ID" value="EST36284.1"/>
    <property type="molecule type" value="Genomic_DNA"/>
</dbReference>
<dbReference type="HOGENOM" id="CLU_3384135_0_0_11"/>
<reference evidence="2 3" key="1">
    <citation type="journal article" date="2014" name="Genome Announc.">
        <title>Draft Genome Sequence of Streptomyces roseochromogenes subsp. oscitans DS 12.976, Producer of the Aminocoumarin Antibiotic Clorobiocin.</title>
        <authorList>
            <person name="Ruckert C."/>
            <person name="Kalinowski J."/>
            <person name="Heide L."/>
            <person name="Apel A.K."/>
        </authorList>
    </citation>
    <scope>NUCLEOTIDE SEQUENCE [LARGE SCALE GENOMIC DNA]</scope>
    <source>
        <strain evidence="2 3">DS 12.976</strain>
    </source>
</reference>
<organism evidence="2 3">
    <name type="scientific">Streptomyces roseochromogenus subsp. oscitans DS 12.976</name>
    <dbReference type="NCBI Taxonomy" id="1352936"/>
    <lineage>
        <taxon>Bacteria</taxon>
        <taxon>Bacillati</taxon>
        <taxon>Actinomycetota</taxon>
        <taxon>Actinomycetes</taxon>
        <taxon>Kitasatosporales</taxon>
        <taxon>Streptomycetaceae</taxon>
        <taxon>Streptomyces</taxon>
    </lineage>
</organism>
<evidence type="ECO:0000256" key="1">
    <source>
        <dbReference type="SAM" id="MobiDB-lite"/>
    </source>
</evidence>